<evidence type="ECO:0000313" key="12">
    <source>
        <dbReference type="Proteomes" id="UP000243723"/>
    </source>
</evidence>
<dbReference type="FunFam" id="3.40.50.150:FF:000135">
    <property type="entry name" value="Arginine N-methyltransferase 2"/>
    <property type="match status" value="1"/>
</dbReference>
<keyword evidence="7 8" id="KW-0539">Nucleus</keyword>
<comment type="function">
    <text evidence="1 8">S-adenosyl-L-methionine-dependent protein-arginine N-methyltransferase that methylates the delta-nitrogen atom of arginine residues to form N5-methylarginine (type IV) in target proteins. Monomethylates ribosomal protein L12.</text>
</comment>
<evidence type="ECO:0000256" key="6">
    <source>
        <dbReference type="ARBA" id="ARBA00022691"/>
    </source>
</evidence>
<feature type="domain" description="RMT2" evidence="10">
    <location>
        <begin position="198"/>
        <end position="417"/>
    </location>
</feature>
<dbReference type="GO" id="GO:0019702">
    <property type="term" value="F:protein arginine N5-methyltransferase activity"/>
    <property type="evidence" value="ECO:0007669"/>
    <property type="project" value="TreeGrafter"/>
</dbReference>
<dbReference type="PANTHER" id="PTHR32379:SF1">
    <property type="entry name" value="GUANIDINOACETATE N-METHYLTRANSFERASE"/>
    <property type="match status" value="1"/>
</dbReference>
<gene>
    <name evidence="11" type="ORF">B9Z65_1720</name>
</gene>
<dbReference type="STRING" id="40998.A0A2P7Z726"/>
<keyword evidence="12" id="KW-1185">Reference proteome</keyword>
<dbReference type="GO" id="GO:0005634">
    <property type="term" value="C:nucleus"/>
    <property type="evidence" value="ECO:0007669"/>
    <property type="project" value="UniProtKB-SubCell"/>
</dbReference>
<dbReference type="SUPFAM" id="SSF48403">
    <property type="entry name" value="Ankyrin repeat"/>
    <property type="match status" value="1"/>
</dbReference>
<keyword evidence="3 8" id="KW-0963">Cytoplasm</keyword>
<organism evidence="11 12">
    <name type="scientific">Elsinoe australis</name>
    <dbReference type="NCBI Taxonomy" id="40998"/>
    <lineage>
        <taxon>Eukaryota</taxon>
        <taxon>Fungi</taxon>
        <taxon>Dikarya</taxon>
        <taxon>Ascomycota</taxon>
        <taxon>Pezizomycotina</taxon>
        <taxon>Dothideomycetes</taxon>
        <taxon>Dothideomycetidae</taxon>
        <taxon>Myriangiales</taxon>
        <taxon>Elsinoaceae</taxon>
        <taxon>Elsinoe</taxon>
    </lineage>
</organism>
<dbReference type="OrthoDB" id="19014at2759"/>
<protein>
    <recommendedName>
        <fullName evidence="8">Arginine N-methyltransferase 2</fullName>
        <ecNumber evidence="8">2.1.1.-</ecNumber>
    </recommendedName>
</protein>
<dbReference type="EMBL" id="NHZQ01000297">
    <property type="protein sequence ID" value="PSK44003.1"/>
    <property type="molecule type" value="Genomic_DNA"/>
</dbReference>
<feature type="compositionally biased region" description="Basic and acidic residues" evidence="9">
    <location>
        <begin position="165"/>
        <end position="176"/>
    </location>
</feature>
<feature type="compositionally biased region" description="Acidic residues" evidence="9">
    <location>
        <begin position="135"/>
        <end position="153"/>
    </location>
</feature>
<dbReference type="PROSITE" id="PS51559">
    <property type="entry name" value="SAM_RMT2"/>
    <property type="match status" value="1"/>
</dbReference>
<keyword evidence="6" id="KW-0949">S-adenosyl-L-methionine</keyword>
<dbReference type="InterPro" id="IPR017408">
    <property type="entry name" value="Arginine_N-MeTrfase_2"/>
</dbReference>
<dbReference type="AlphaFoldDB" id="A0A2P7Z726"/>
<dbReference type="PANTHER" id="PTHR32379">
    <property type="entry name" value="GUANIDINOACETATE N-METHYLTRANSFERASE"/>
    <property type="match status" value="1"/>
</dbReference>
<proteinExistence type="inferred from homology"/>
<comment type="subunit">
    <text evidence="2 8">Monomer.</text>
</comment>
<dbReference type="Gene3D" id="1.25.40.20">
    <property type="entry name" value="Ankyrin repeat-containing domain"/>
    <property type="match status" value="1"/>
</dbReference>
<dbReference type="Gene3D" id="3.40.50.150">
    <property type="entry name" value="Vaccinia Virus protein VP39"/>
    <property type="match status" value="1"/>
</dbReference>
<dbReference type="InterPro" id="IPR026480">
    <property type="entry name" value="RMT2_dom"/>
</dbReference>
<comment type="caution">
    <text evidence="11">The sequence shown here is derived from an EMBL/GenBank/DDBJ whole genome shotgun (WGS) entry which is preliminary data.</text>
</comment>
<reference evidence="11 12" key="1">
    <citation type="submission" date="2017-05" db="EMBL/GenBank/DDBJ databases">
        <title>Draft genome sequence of Elsinoe australis.</title>
        <authorList>
            <person name="Cheng Q."/>
        </authorList>
    </citation>
    <scope>NUCLEOTIDE SEQUENCE [LARGE SCALE GENOMIC DNA]</scope>
    <source>
        <strain evidence="11 12">NL1</strain>
    </source>
</reference>
<dbReference type="EC" id="2.1.1.-" evidence="8"/>
<comment type="subcellular location">
    <subcellularLocation>
        <location evidence="8">Cytoplasm</location>
    </subcellularLocation>
    <subcellularLocation>
        <location evidence="8">Nucleus</location>
    </subcellularLocation>
</comment>
<evidence type="ECO:0000256" key="7">
    <source>
        <dbReference type="ARBA" id="ARBA00023242"/>
    </source>
</evidence>
<feature type="region of interest" description="Disordered" evidence="9">
    <location>
        <begin position="135"/>
        <end position="196"/>
    </location>
</feature>
<dbReference type="InterPro" id="IPR029063">
    <property type="entry name" value="SAM-dependent_MTases_sf"/>
</dbReference>
<dbReference type="SUPFAM" id="SSF53335">
    <property type="entry name" value="S-adenosyl-L-methionine-dependent methyltransferases"/>
    <property type="match status" value="1"/>
</dbReference>
<keyword evidence="5 8" id="KW-0808">Transferase</keyword>
<evidence type="ECO:0000256" key="2">
    <source>
        <dbReference type="ARBA" id="ARBA00011245"/>
    </source>
</evidence>
<dbReference type="Proteomes" id="UP000243723">
    <property type="component" value="Unassembled WGS sequence"/>
</dbReference>
<evidence type="ECO:0000256" key="4">
    <source>
        <dbReference type="ARBA" id="ARBA00022603"/>
    </source>
</evidence>
<dbReference type="InterPro" id="IPR036770">
    <property type="entry name" value="Ankyrin_rpt-contain_sf"/>
</dbReference>
<dbReference type="PIRSF" id="PIRSF038148">
    <property type="entry name" value="Arginine_N-mtfrase-2"/>
    <property type="match status" value="1"/>
</dbReference>
<name>A0A2P7Z726_9PEZI</name>
<accession>A0A2P7Z726</accession>
<keyword evidence="4 8" id="KW-0489">Methyltransferase</keyword>
<evidence type="ECO:0000256" key="3">
    <source>
        <dbReference type="ARBA" id="ARBA00022490"/>
    </source>
</evidence>
<evidence type="ECO:0000259" key="10">
    <source>
        <dbReference type="PROSITE" id="PS51559"/>
    </source>
</evidence>
<feature type="compositionally biased region" description="Basic and acidic residues" evidence="9">
    <location>
        <begin position="186"/>
        <end position="196"/>
    </location>
</feature>
<dbReference type="GO" id="GO:0032259">
    <property type="term" value="P:methylation"/>
    <property type="evidence" value="ECO:0007669"/>
    <property type="project" value="UniProtKB-KW"/>
</dbReference>
<evidence type="ECO:0000256" key="9">
    <source>
        <dbReference type="SAM" id="MobiDB-lite"/>
    </source>
</evidence>
<evidence type="ECO:0000313" key="11">
    <source>
        <dbReference type="EMBL" id="PSK44003.1"/>
    </source>
</evidence>
<dbReference type="GO" id="GO:0005737">
    <property type="term" value="C:cytoplasm"/>
    <property type="evidence" value="ECO:0007669"/>
    <property type="project" value="UniProtKB-SubCell"/>
</dbReference>
<evidence type="ECO:0000256" key="5">
    <source>
        <dbReference type="ARBA" id="ARBA00022679"/>
    </source>
</evidence>
<evidence type="ECO:0000256" key="1">
    <source>
        <dbReference type="ARBA" id="ARBA00002207"/>
    </source>
</evidence>
<sequence length="417" mass="46555">MDTDTEEKLLAQSLLIASAKHDINAVRNLLKSTSAKVQDAETGYTPLHAAIASCDPKANDRIAGALDKPIEENKVVEIVRILLENGAIWNDLDQNNETPGCIAFRVGLKNVYELIVAAGVRAELLLDKLQGLQATDDDEDDDEDMDEAEDVEGDQTVPASTTVNGDEKTTQKEVDAHSGAPLPTNDDEKFNEPPEDYIDHWDSNNDFLRSSLVFTDTQLLDSSSNAVMMDWETEIMARHATTLIPKSGLRAMNVGHGMGIVDTEIQKHNPAEHHIIEAHPAVIKSMREKGWFDKPGVHIHQGRWQDIVPKLIEQGVVLDAVYYDTFAEDYSALRDFFNEAVIGLMDSKGLFGFYHGLGADRQVCYDVYTKVVELDLMDAGLETEWEEIPVPTIVWEGVRRSYWNVDIYRLPVCKFVG</sequence>
<comment type="similarity">
    <text evidence="8">Belongs to the class I-like SAM-binding methyltransferase superfamily. RMT2 methyltransferase family.</text>
</comment>
<evidence type="ECO:0000256" key="8">
    <source>
        <dbReference type="PIRNR" id="PIRNR038148"/>
    </source>
</evidence>
<dbReference type="InterPro" id="IPR051038">
    <property type="entry name" value="RMT2/GAMT_Mtase"/>
</dbReference>